<dbReference type="EMBL" id="AFYH01086356">
    <property type="status" value="NOT_ANNOTATED_CDS"/>
    <property type="molecule type" value="Genomic_DNA"/>
</dbReference>
<dbReference type="GO" id="GO:0003723">
    <property type="term" value="F:RNA binding"/>
    <property type="evidence" value="ECO:0007669"/>
    <property type="project" value="TreeGrafter"/>
</dbReference>
<evidence type="ECO:0000256" key="2">
    <source>
        <dbReference type="ARBA" id="ARBA00023128"/>
    </source>
</evidence>
<dbReference type="EMBL" id="AFYH01086360">
    <property type="status" value="NOT_ANNOTATED_CDS"/>
    <property type="molecule type" value="Genomic_DNA"/>
</dbReference>
<dbReference type="InterPro" id="IPR050870">
    <property type="entry name" value="FAST_kinase"/>
</dbReference>
<dbReference type="GO" id="GO:0035770">
    <property type="term" value="C:ribonucleoprotein granule"/>
    <property type="evidence" value="ECO:0007669"/>
    <property type="project" value="TreeGrafter"/>
</dbReference>
<feature type="domain" description="RAP" evidence="3">
    <location>
        <begin position="767"/>
        <end position="827"/>
    </location>
</feature>
<reference evidence="4" key="3">
    <citation type="submission" date="2025-09" db="UniProtKB">
        <authorList>
            <consortium name="Ensembl"/>
        </authorList>
    </citation>
    <scope>IDENTIFICATION</scope>
</reference>
<dbReference type="InterPro" id="IPR010622">
    <property type="entry name" value="FAST_Leu-rich"/>
</dbReference>
<organism evidence="4 5">
    <name type="scientific">Latimeria chalumnae</name>
    <name type="common">Coelacanth</name>
    <dbReference type="NCBI Taxonomy" id="7897"/>
    <lineage>
        <taxon>Eukaryota</taxon>
        <taxon>Metazoa</taxon>
        <taxon>Chordata</taxon>
        <taxon>Craniata</taxon>
        <taxon>Vertebrata</taxon>
        <taxon>Euteleostomi</taxon>
        <taxon>Coelacanthiformes</taxon>
        <taxon>Coelacanthidae</taxon>
        <taxon>Latimeria</taxon>
    </lineage>
</organism>
<reference evidence="5" key="1">
    <citation type="submission" date="2011-08" db="EMBL/GenBank/DDBJ databases">
        <title>The draft genome of Latimeria chalumnae.</title>
        <authorList>
            <person name="Di Palma F."/>
            <person name="Alfoldi J."/>
            <person name="Johnson J."/>
            <person name="Berlin A."/>
            <person name="Gnerre S."/>
            <person name="Jaffe D."/>
            <person name="MacCallum I."/>
            <person name="Young S."/>
            <person name="Walker B.J."/>
            <person name="Lander E."/>
            <person name="Lindblad-Toh K."/>
        </authorList>
    </citation>
    <scope>NUCLEOTIDE SEQUENCE [LARGE SCALE GENOMIC DNA]</scope>
    <source>
        <strain evidence="5">Wild caught</strain>
    </source>
</reference>
<dbReference type="Bgee" id="ENSLACG00000012404">
    <property type="expression patterns" value="Expressed in chordate pharynx and 4 other cell types or tissues"/>
</dbReference>
<dbReference type="Pfam" id="PF08373">
    <property type="entry name" value="RAP"/>
    <property type="match status" value="1"/>
</dbReference>
<dbReference type="InterPro" id="IPR013579">
    <property type="entry name" value="FAST_2"/>
</dbReference>
<evidence type="ECO:0000256" key="1">
    <source>
        <dbReference type="ARBA" id="ARBA00004173"/>
    </source>
</evidence>
<dbReference type="eggNOG" id="ENOG502QQ64">
    <property type="taxonomic scope" value="Eukaryota"/>
</dbReference>
<dbReference type="GO" id="GO:0000963">
    <property type="term" value="P:mitochondrial RNA processing"/>
    <property type="evidence" value="ECO:0007669"/>
    <property type="project" value="TreeGrafter"/>
</dbReference>
<accession>H3AWS1</accession>
<dbReference type="EMBL" id="AFYH01086359">
    <property type="status" value="NOT_ANNOTATED_CDS"/>
    <property type="molecule type" value="Genomic_DNA"/>
</dbReference>
<dbReference type="FunCoup" id="H3AWS1">
    <property type="interactions" value="1156"/>
</dbReference>
<dbReference type="PANTHER" id="PTHR21228">
    <property type="entry name" value="FAST LEU-RICH DOMAIN-CONTAINING"/>
    <property type="match status" value="1"/>
</dbReference>
<dbReference type="HOGENOM" id="CLU_017819_0_0_1"/>
<evidence type="ECO:0000313" key="4">
    <source>
        <dbReference type="Ensembl" id="ENSLACP00000014092.1"/>
    </source>
</evidence>
<dbReference type="EMBL" id="AFYH01086358">
    <property type="status" value="NOT_ANNOTATED_CDS"/>
    <property type="molecule type" value="Genomic_DNA"/>
</dbReference>
<dbReference type="Pfam" id="PF06743">
    <property type="entry name" value="FAST_1"/>
    <property type="match status" value="1"/>
</dbReference>
<gene>
    <name evidence="4" type="primary">FASTKD1</name>
</gene>
<dbReference type="InterPro" id="IPR013584">
    <property type="entry name" value="RAP"/>
</dbReference>
<dbReference type="GeneTree" id="ENSGT01030000234607"/>
<dbReference type="OMA" id="FRPFSCE"/>
<proteinExistence type="predicted"/>
<dbReference type="SMART" id="SM00952">
    <property type="entry name" value="RAP"/>
    <property type="match status" value="1"/>
</dbReference>
<dbReference type="GO" id="GO:0044528">
    <property type="term" value="P:regulation of mitochondrial mRNA stability"/>
    <property type="evidence" value="ECO:0007669"/>
    <property type="project" value="InterPro"/>
</dbReference>
<dbReference type="EMBL" id="AFYH01086361">
    <property type="status" value="NOT_ANNOTATED_CDS"/>
    <property type="molecule type" value="Genomic_DNA"/>
</dbReference>
<protein>
    <submittedName>
        <fullName evidence="4">FAST kinase domains 1</fullName>
    </submittedName>
</protein>
<comment type="subcellular location">
    <subcellularLocation>
        <location evidence="1">Mitochondrion</location>
    </subcellularLocation>
</comment>
<name>H3AWS1_LATCH</name>
<evidence type="ECO:0000313" key="5">
    <source>
        <dbReference type="Proteomes" id="UP000008672"/>
    </source>
</evidence>
<dbReference type="EMBL" id="AFYH01086357">
    <property type="status" value="NOT_ANNOTATED_CDS"/>
    <property type="molecule type" value="Genomic_DNA"/>
</dbReference>
<dbReference type="Proteomes" id="UP000008672">
    <property type="component" value="Unassembled WGS sequence"/>
</dbReference>
<evidence type="ECO:0000259" key="3">
    <source>
        <dbReference type="PROSITE" id="PS51286"/>
    </source>
</evidence>
<dbReference type="PANTHER" id="PTHR21228:SF29">
    <property type="entry name" value="FAST KINASE DOMAIN-CONTAINING PROTEIN 1, MITOCHONDRIAL"/>
    <property type="match status" value="1"/>
</dbReference>
<dbReference type="Pfam" id="PF08368">
    <property type="entry name" value="FAST_2"/>
    <property type="match status" value="1"/>
</dbReference>
<dbReference type="PROSITE" id="PS51286">
    <property type="entry name" value="RAP"/>
    <property type="match status" value="1"/>
</dbReference>
<sequence length="834" mass="96836">MFRLQCMGYLPLRFYSIRMMSSDTLLDQLSNCRNEDHVFNIVGKYKAKISVKHVGCAFSMLWQFQKEKPQLLRTTEFVKNHPQFLALRILAENKIESMDDDTLVDMLYNALRLSVEPSDSLIEELIIEGWNRIEGFRMSTLSKFAVCLNDQHLHHSPLMGKIADIVSRKLDFVQNIRVLSTLMVSISAVISPHLQDRLIEKAESLLEVMDPAQYNSPRRITQFLRNVKYSHRPLLEKCNKVFLQNIKELDAENFSIILGLYQSLQFNNCEFRLAAKKRLTQMVDSCTDPVSFTRLFAALGPMAGLETRESLESAALLIIEDLSPQQAVAMVETMEEMECRNPQLIQKTASVLQKYLGMYKPVDVARITQTLLLLHYQNPEVYTKLRNLLVSFLKVSMIPCEVSMLTRVLSMFPSLRVDEEVTSRVDAVLPQCNLSELNSFALAIAKWIRNDTSYRYSTAGVYVKLLQNLNKRGLERLKKADNMDSLLEELKYISGEWFEDTLLLETIATCQRIMDQITWKNIHEFALFLTRTNYVCTSLLDRIATVTLEDINKRINFLLTYPILLTYIIHYNPKTWEYMFLYCMKFNVSNIYTFDPHMLVLLGYSLAVANYFPEDLIRAIFNVDFLAKLDAQLETLPDALNVRIRLRLMELNRAICLECPEFEVPWFHDRYCQQLQRKGNGCISAVQQQIHKMLGEILGGISYSKVAPLTPYYYIIDFECILDKQKRPLPYVGQNTLLFSEHEKVQWGPQSQALERKGLPPGSERRVALEFLDYKAFCKNSHHIKGEAMMKKRHLEILGYHVVQIPHFEWNSMELSTKDAWVEYLRKKIFAEVS</sequence>
<keyword evidence="2" id="KW-0496">Mitochondrion</keyword>
<keyword evidence="5" id="KW-1185">Reference proteome</keyword>
<dbReference type="Ensembl" id="ENSLACT00000014191.1">
    <property type="protein sequence ID" value="ENSLACP00000014092.1"/>
    <property type="gene ID" value="ENSLACG00000012404.1"/>
</dbReference>
<dbReference type="GO" id="GO:0005759">
    <property type="term" value="C:mitochondrial matrix"/>
    <property type="evidence" value="ECO:0007669"/>
    <property type="project" value="TreeGrafter"/>
</dbReference>
<dbReference type="AlphaFoldDB" id="H3AWS1"/>
<reference evidence="4" key="2">
    <citation type="submission" date="2025-08" db="UniProtKB">
        <authorList>
            <consortium name="Ensembl"/>
        </authorList>
    </citation>
    <scope>IDENTIFICATION</scope>
</reference>
<dbReference type="InParanoid" id="H3AWS1"/>
<dbReference type="STRING" id="7897.ENSLACP00000014092"/>
<dbReference type="EMBL" id="AFYH01086355">
    <property type="status" value="NOT_ANNOTATED_CDS"/>
    <property type="molecule type" value="Genomic_DNA"/>
</dbReference>